<dbReference type="InterPro" id="IPR029313">
    <property type="entry name" value="FANCI_S3"/>
</dbReference>
<name>A0ABV0P6W8_9TELE</name>
<comment type="caution">
    <text evidence="2">The sequence shown here is derived from an EMBL/GenBank/DDBJ whole genome shotgun (WGS) entry which is preliminary data.</text>
</comment>
<keyword evidence="3" id="KW-1185">Reference proteome</keyword>
<evidence type="ECO:0000313" key="3">
    <source>
        <dbReference type="Proteomes" id="UP001476798"/>
    </source>
</evidence>
<evidence type="ECO:0000259" key="1">
    <source>
        <dbReference type="Pfam" id="PF14677"/>
    </source>
</evidence>
<organism evidence="2 3">
    <name type="scientific">Goodea atripinnis</name>
    <dbReference type="NCBI Taxonomy" id="208336"/>
    <lineage>
        <taxon>Eukaryota</taxon>
        <taxon>Metazoa</taxon>
        <taxon>Chordata</taxon>
        <taxon>Craniata</taxon>
        <taxon>Vertebrata</taxon>
        <taxon>Euteleostomi</taxon>
        <taxon>Actinopterygii</taxon>
        <taxon>Neopterygii</taxon>
        <taxon>Teleostei</taxon>
        <taxon>Neoteleostei</taxon>
        <taxon>Acanthomorphata</taxon>
        <taxon>Ovalentaria</taxon>
        <taxon>Atherinomorphae</taxon>
        <taxon>Cyprinodontiformes</taxon>
        <taxon>Goodeidae</taxon>
        <taxon>Goodea</taxon>
    </lineage>
</organism>
<dbReference type="EMBL" id="JAHRIO010062178">
    <property type="protein sequence ID" value="MEQ2179185.1"/>
    <property type="molecule type" value="Genomic_DNA"/>
</dbReference>
<accession>A0ABV0P6W8</accession>
<dbReference type="Pfam" id="PF14677">
    <property type="entry name" value="FANCI_S3"/>
    <property type="match status" value="1"/>
</dbReference>
<sequence length="106" mass="11921">MWRYTNIPSAVEEAGKKEKRCSLSQLCLEGLLKIFTACQQRYPEKMAQLLSTMEDSAFCKGLLSLLLSLHVLYKTPASLLLELCQDIHSQLGDIDQVTNVTLFQGL</sequence>
<evidence type="ECO:0000313" key="2">
    <source>
        <dbReference type="EMBL" id="MEQ2179185.1"/>
    </source>
</evidence>
<gene>
    <name evidence="2" type="ORF">GOODEAATRI_022021</name>
</gene>
<feature type="domain" description="FANCI solenoid 3" evidence="1">
    <location>
        <begin position="1"/>
        <end position="56"/>
    </location>
</feature>
<protein>
    <recommendedName>
        <fullName evidence="1">FANCI solenoid 3 domain-containing protein</fullName>
    </recommendedName>
</protein>
<proteinExistence type="predicted"/>
<dbReference type="Proteomes" id="UP001476798">
    <property type="component" value="Unassembled WGS sequence"/>
</dbReference>
<reference evidence="2 3" key="1">
    <citation type="submission" date="2021-06" db="EMBL/GenBank/DDBJ databases">
        <authorList>
            <person name="Palmer J.M."/>
        </authorList>
    </citation>
    <scope>NUCLEOTIDE SEQUENCE [LARGE SCALE GENOMIC DNA]</scope>
    <source>
        <strain evidence="2 3">GA_2019</strain>
        <tissue evidence="2">Muscle</tissue>
    </source>
</reference>